<dbReference type="InterPro" id="IPR022385">
    <property type="entry name" value="Rhs_assc_core"/>
</dbReference>
<dbReference type="InterPro" id="IPR001826">
    <property type="entry name" value="RHS"/>
</dbReference>
<evidence type="ECO:0000259" key="3">
    <source>
        <dbReference type="Pfam" id="PF03527"/>
    </source>
</evidence>
<dbReference type="KEGG" id="vpd:VAPA_2c02120"/>
<gene>
    <name evidence="6" type="ORF">VAPA_2c02120</name>
</gene>
<accession>T1XKE2</accession>
<feature type="compositionally biased region" description="Polar residues" evidence="2">
    <location>
        <begin position="1"/>
        <end position="10"/>
    </location>
</feature>
<dbReference type="RefSeq" id="WP_021003606.1">
    <property type="nucleotide sequence ID" value="NC_022234.1"/>
</dbReference>
<keyword evidence="1" id="KW-0677">Repeat</keyword>
<sequence>MADQAPQNDAQAKERERQTAVAPLNTIGEEDIGAGAAKIDKWLRKLTNDYVTLNVLATFAGSLPVIGNIMALIDAVWDLIEMVTKKAYSDVLQWVSLAINLLGVIPFPPATGAARMSLRPMLHLLKQEIAKSAKNAVPNIGEAFIAVLITHLNDTIAGTLDKFVDEALGYLDDFLQSCAKKVDGIADALIGALQVALGEKPVFATGAAAERNTYDPKTQSTWSRMMAAAAEAAKKSANYAAATASHYALPDSAKAMIRDTVASLTDLKGAARRQIMRLGDESLQYGIKWMIKILKDALLRRKGKHSANISANNGTQVESKKPGGEQAATSAQVPAGGDPGCKNCTNAAAGGAISLATGCESFDHTDFVLGAPLPITWTRTYRSDLAAFDQGSLGARWITPYSTRVDVAKPAKGRRQGQMSLIYRGADGRSHAFPLLAVGQSHRNPIEEITLTRLGERLLAVDFGKPMPAGQAPDWRETYELVDTVPAKAAAQGKQHFRLVAQHTNSGAAVGLRYDHVIAATGEQVLSDIISRQGEAIIAHVGTQPDAQTGLIKALWELKEGRVVRQLAAYTHDAEGDLVAAQDENGAGWQYSYNHHLVTRYTDRTGRGMNLQYDGTGADAKAVREWSDDGSFALTLEWDKNIRLTYLTDAMGGETWYYYDVLGYTYRIIHPDKREEWFLRDDAKNITRHIHTDGTTDDYVYDANGNLKTHTRADGSSVHYAYDARHRITGILDAEGGAWKRDYDASGNLTEEIDPLGHKTEYAYDNAGRPVRITDARGGIKTLAYTPDGQLASHTDCSGKTTQWAYDGRGRLARITDALGQATRFRYAEAGEAAQSAMPGQANHPGQLEEIVHPDNASEYFAHDAEGRLLAHTDALGRRTSYGYTRAGLVAQRTDAAGHTLKYHWDLLGRLRELHNENGSRYDFRYDPVGKLLEETDFDRKATEYRYEPTTGVLAEVVEAGHAIQLQFDALGRLSERQAGDDAERFAYDRNGRLVEATNAEARLQWFYDRAGNLVREHQHYLDHGHTAVWQHGYDELNQRIASIRPDGHVTQWLTYGSGHVHGLLVDGQDILGFERDDLHREIGRDQGNGLTQKLRYDPAGRLLEQQISQTRPGAIEAVGIRRSYHYDKAGQLTAIGDSRRGNLSYRYDPVGRLLEAHSRLGRETFAFDPAGNIGHPSDTDINAQPAGRVTTRVAVRLNGDGRSMAGRLMDNLLKDYAGTHYKWDERGNLIERSRNGEITTFTWDGFNRMRSAETFGETTSFSYDALGRRIAKRSSHATTLFGWDGDTLAFESTQSTEDQQELQAWRGDSVHYIHEPGSFVPLVQIRQAQAVELSETTDVKALIAANGGRYDIEQDPLWNGQQLRTPTAFAKEEIAFYQCDHLGTPQELTDHEGRIAWSAQYKAWGEAKQAISEAGRKAGFRNPIRFQGQYFDDETGLHYNRYRYYDPAAGRFVSSDPIKLRGGLNLHQFAPNPVNWIDPLGLSPINSCPCECERILAEEGVVTGKHGDLKKIGGLQDSHHIYQDAAMKNIGGYDYNAAPAISLQGRNPDGTTRGTPHYGANRAQDNASQAGLLGSETVVAYNSLKAAGLSPAAAKCATLQARGYFKSIGAGAGTSTTTPLKRR</sequence>
<evidence type="ECO:0000313" key="7">
    <source>
        <dbReference type="Proteomes" id="UP000016223"/>
    </source>
</evidence>
<reference evidence="6 7" key="1">
    <citation type="submission" date="2012-10" db="EMBL/GenBank/DDBJ databases">
        <title>Genome sequence of Variovorax paradoxus B4.</title>
        <authorList>
            <person name="Schuldes J."/>
            <person name="Brandt U."/>
            <person name="Hiessl S."/>
            <person name="Wuebbeler J.H."/>
            <person name="Thuermer A."/>
            <person name="Steinbuechel A."/>
            <person name="Daniel R."/>
        </authorList>
    </citation>
    <scope>NUCLEOTIDE SEQUENCE [LARGE SCALE GENOMIC DNA]</scope>
    <source>
        <strain evidence="6 7">B4</strain>
    </source>
</reference>
<evidence type="ECO:0000256" key="1">
    <source>
        <dbReference type="ARBA" id="ARBA00022737"/>
    </source>
</evidence>
<dbReference type="Pfam" id="PF25023">
    <property type="entry name" value="TEN_YD-shell"/>
    <property type="match status" value="1"/>
</dbReference>
<proteinExistence type="predicted"/>
<dbReference type="Gene3D" id="2.180.10.10">
    <property type="entry name" value="RHS repeat-associated core"/>
    <property type="match status" value="3"/>
</dbReference>
<evidence type="ECO:0000313" key="6">
    <source>
        <dbReference type="EMBL" id="AGU52774.1"/>
    </source>
</evidence>
<evidence type="ECO:0000259" key="5">
    <source>
        <dbReference type="Pfam" id="PF25023"/>
    </source>
</evidence>
<dbReference type="CDD" id="cd20743">
    <property type="entry name" value="FIX_RhsA-like"/>
    <property type="match status" value="1"/>
</dbReference>
<protein>
    <submittedName>
        <fullName evidence="6">RHS family protein</fullName>
    </submittedName>
</protein>
<feature type="domain" description="DUF6531" evidence="4">
    <location>
        <begin position="352"/>
        <end position="433"/>
    </location>
</feature>
<dbReference type="InterPro" id="IPR031325">
    <property type="entry name" value="RHS_repeat"/>
</dbReference>
<dbReference type="InterPro" id="IPR006530">
    <property type="entry name" value="YD"/>
</dbReference>
<dbReference type="Pfam" id="PF20148">
    <property type="entry name" value="DUF6531"/>
    <property type="match status" value="1"/>
</dbReference>
<dbReference type="Proteomes" id="UP000016223">
    <property type="component" value="Chromosome 2"/>
</dbReference>
<dbReference type="Pfam" id="PF05593">
    <property type="entry name" value="RHS_repeat"/>
    <property type="match status" value="5"/>
</dbReference>
<organism evidence="6 7">
    <name type="scientific">Variovorax paradoxus B4</name>
    <dbReference type="NCBI Taxonomy" id="1246301"/>
    <lineage>
        <taxon>Bacteria</taxon>
        <taxon>Pseudomonadati</taxon>
        <taxon>Pseudomonadota</taxon>
        <taxon>Betaproteobacteria</taxon>
        <taxon>Burkholderiales</taxon>
        <taxon>Comamonadaceae</taxon>
        <taxon>Variovorax</taxon>
    </lineage>
</organism>
<dbReference type="InterPro" id="IPR045351">
    <property type="entry name" value="DUF6531"/>
</dbReference>
<name>T1XKE2_VARPD</name>
<dbReference type="PANTHER" id="PTHR32305">
    <property type="match status" value="1"/>
</dbReference>
<dbReference type="NCBIfam" id="TIGR01643">
    <property type="entry name" value="YD_repeat_2x"/>
    <property type="match status" value="8"/>
</dbReference>
<evidence type="ECO:0000259" key="4">
    <source>
        <dbReference type="Pfam" id="PF20148"/>
    </source>
</evidence>
<dbReference type="NCBIfam" id="TIGR03696">
    <property type="entry name" value="Rhs_assc_core"/>
    <property type="match status" value="1"/>
</dbReference>
<dbReference type="PANTHER" id="PTHR32305:SF15">
    <property type="entry name" value="PROTEIN RHSA-RELATED"/>
    <property type="match status" value="1"/>
</dbReference>
<dbReference type="PATRIC" id="fig|1246301.3.peg.5730"/>
<evidence type="ECO:0000256" key="2">
    <source>
        <dbReference type="SAM" id="MobiDB-lite"/>
    </source>
</evidence>
<feature type="region of interest" description="Disordered" evidence="2">
    <location>
        <begin position="309"/>
        <end position="335"/>
    </location>
</feature>
<dbReference type="HOGENOM" id="CLU_001218_1_0_4"/>
<dbReference type="InterPro" id="IPR050708">
    <property type="entry name" value="T6SS_VgrG/RHS"/>
</dbReference>
<feature type="domain" description="RHS protein conserved region" evidence="3">
    <location>
        <begin position="1375"/>
        <end position="1408"/>
    </location>
</feature>
<dbReference type="InterPro" id="IPR056823">
    <property type="entry name" value="TEN-like_YD-shell"/>
</dbReference>
<dbReference type="Pfam" id="PF03527">
    <property type="entry name" value="RHS"/>
    <property type="match status" value="1"/>
</dbReference>
<dbReference type="EMBL" id="CP003912">
    <property type="protein sequence ID" value="AGU52774.1"/>
    <property type="molecule type" value="Genomic_DNA"/>
</dbReference>
<feature type="region of interest" description="Disordered" evidence="2">
    <location>
        <begin position="1"/>
        <end position="20"/>
    </location>
</feature>
<feature type="domain" description="Teneurin-like YD-shell" evidence="5">
    <location>
        <begin position="1090"/>
        <end position="1276"/>
    </location>
</feature>